<evidence type="ECO:0000256" key="1">
    <source>
        <dbReference type="ARBA" id="ARBA00004141"/>
    </source>
</evidence>
<proteinExistence type="predicted"/>
<dbReference type="InterPro" id="IPR011434">
    <property type="entry name" value="Ltp-like_HTH"/>
</dbReference>
<sequence>MANSTQKLILWPKNEREVPGLGEAGFRWEVQMPSRRVDSHDAIEGNSMSQSYPEQPPTHRAASAPGQPERQPAMAPESQAPYPGQPAQPTYPGQVQNQNPYPQMSQQPPMTGAAYGYSQWGQAKHSNKSFLVTWLLSLLLGVLGVDRFYLGKVGTGILKLITFGGLGIWALIDLILVLANKTRDRQGLTLEGYDKHKKVALIVTGAFILISIIFNATRGEAAPNSGTAVSSVDDSAVASAAATPVETTTQDPAIAKAEADAAAKEAKAKADAEAKAKADAAAKAKAEADAAAKEAKAKAAAEAKAKAAAEAKAKADAAAKAKAEAAAAAKAAAEAGTISQQNALRKAESYLDFTAFSRTELISQLEYNKFSVADATWAVDRVTVDWNEQSVKKAKSYLEFTAFSRAELIDQLLYNGFTPAQAEYGVSKTGL</sequence>
<feature type="transmembrane region" description="Helical" evidence="7">
    <location>
        <begin position="199"/>
        <end position="217"/>
    </location>
</feature>
<evidence type="ECO:0000256" key="2">
    <source>
        <dbReference type="ARBA" id="ARBA00022692"/>
    </source>
</evidence>
<feature type="compositionally biased region" description="Polar residues" evidence="6">
    <location>
        <begin position="87"/>
        <end position="109"/>
    </location>
</feature>
<feature type="region of interest" description="Disordered" evidence="6">
    <location>
        <begin position="31"/>
        <end position="110"/>
    </location>
</feature>
<gene>
    <name evidence="10" type="ORF">DBZ45_04725</name>
</gene>
<dbReference type="GO" id="GO:0016020">
    <property type="term" value="C:membrane"/>
    <property type="evidence" value="ECO:0007669"/>
    <property type="project" value="UniProtKB-SubCell"/>
</dbReference>
<feature type="domain" description="Putative host cell surface-exposed lipoprotein Ltp-like HTH region" evidence="9">
    <location>
        <begin position="385"/>
        <end position="427"/>
    </location>
</feature>
<dbReference type="InterPro" id="IPR050932">
    <property type="entry name" value="TM2D1-3-like"/>
</dbReference>
<feature type="transmembrane region" description="Helical" evidence="7">
    <location>
        <begin position="156"/>
        <end position="178"/>
    </location>
</feature>
<evidence type="ECO:0008006" key="12">
    <source>
        <dbReference type="Google" id="ProtNLM"/>
    </source>
</evidence>
<evidence type="ECO:0000256" key="6">
    <source>
        <dbReference type="SAM" id="MobiDB-lite"/>
    </source>
</evidence>
<evidence type="ECO:0000313" key="10">
    <source>
        <dbReference type="EMBL" id="RAM38320.1"/>
    </source>
</evidence>
<keyword evidence="4 7" id="KW-0472">Membrane</keyword>
<protein>
    <recommendedName>
        <fullName evidence="12">NINE protein</fullName>
    </recommendedName>
</protein>
<evidence type="ECO:0000259" key="8">
    <source>
        <dbReference type="Pfam" id="PF05154"/>
    </source>
</evidence>
<dbReference type="Pfam" id="PF07553">
    <property type="entry name" value="Lipoprotein_Ltp"/>
    <property type="match status" value="2"/>
</dbReference>
<feature type="domain" description="Putative host cell surface-exposed lipoprotein Ltp-like HTH region" evidence="9">
    <location>
        <begin position="340"/>
        <end position="381"/>
    </location>
</feature>
<evidence type="ECO:0000259" key="9">
    <source>
        <dbReference type="Pfam" id="PF07553"/>
    </source>
</evidence>
<dbReference type="AlphaFoldDB" id="A0A328HM69"/>
<dbReference type="EMBL" id="QLNP01000062">
    <property type="protein sequence ID" value="RAM38320.1"/>
    <property type="molecule type" value="Genomic_DNA"/>
</dbReference>
<feature type="domain" description="TM2" evidence="8">
    <location>
        <begin position="127"/>
        <end position="175"/>
    </location>
</feature>
<evidence type="ECO:0000256" key="3">
    <source>
        <dbReference type="ARBA" id="ARBA00022989"/>
    </source>
</evidence>
<organism evidence="10 11">
    <name type="scientific">Arthrobacter globiformis</name>
    <dbReference type="NCBI Taxonomy" id="1665"/>
    <lineage>
        <taxon>Bacteria</taxon>
        <taxon>Bacillati</taxon>
        <taxon>Actinomycetota</taxon>
        <taxon>Actinomycetes</taxon>
        <taxon>Micrococcales</taxon>
        <taxon>Micrococcaceae</taxon>
        <taxon>Arthrobacter</taxon>
    </lineage>
</organism>
<keyword evidence="2 7" id="KW-0812">Transmembrane</keyword>
<dbReference type="PANTHER" id="PTHR21016">
    <property type="entry name" value="BETA-AMYLOID BINDING PROTEIN-RELATED"/>
    <property type="match status" value="1"/>
</dbReference>
<evidence type="ECO:0000256" key="4">
    <source>
        <dbReference type="ARBA" id="ARBA00023136"/>
    </source>
</evidence>
<dbReference type="Gene3D" id="1.10.10.10">
    <property type="entry name" value="Winged helix-like DNA-binding domain superfamily/Winged helix DNA-binding domain"/>
    <property type="match status" value="2"/>
</dbReference>
<evidence type="ECO:0000256" key="5">
    <source>
        <dbReference type="SAM" id="Coils"/>
    </source>
</evidence>
<reference evidence="10 11" key="1">
    <citation type="submission" date="2018-04" db="EMBL/GenBank/DDBJ databases">
        <title>Bacteria isolated from cave deposits of Manipur.</title>
        <authorList>
            <person name="Sahoo D."/>
            <person name="Sarangthem I."/>
            <person name="Nandeibam J."/>
        </authorList>
    </citation>
    <scope>NUCLEOTIDE SEQUENCE [LARGE SCALE GENOMIC DNA]</scope>
    <source>
        <strain evidence="11">mrc11</strain>
    </source>
</reference>
<dbReference type="Proteomes" id="UP000249166">
    <property type="component" value="Unassembled WGS sequence"/>
</dbReference>
<comment type="caution">
    <text evidence="10">The sequence shown here is derived from an EMBL/GenBank/DDBJ whole genome shotgun (WGS) entry which is preliminary data.</text>
</comment>
<name>A0A328HM69_ARTGO</name>
<evidence type="ECO:0000256" key="7">
    <source>
        <dbReference type="SAM" id="Phobius"/>
    </source>
</evidence>
<keyword evidence="3 7" id="KW-1133">Transmembrane helix</keyword>
<dbReference type="Pfam" id="PF05154">
    <property type="entry name" value="TM2"/>
    <property type="match status" value="1"/>
</dbReference>
<dbReference type="InterPro" id="IPR007829">
    <property type="entry name" value="TM2"/>
</dbReference>
<feature type="transmembrane region" description="Helical" evidence="7">
    <location>
        <begin position="130"/>
        <end position="150"/>
    </location>
</feature>
<dbReference type="OrthoDB" id="2004788at2"/>
<evidence type="ECO:0000313" key="11">
    <source>
        <dbReference type="Proteomes" id="UP000249166"/>
    </source>
</evidence>
<keyword evidence="5" id="KW-0175">Coiled coil</keyword>
<dbReference type="PANTHER" id="PTHR21016:SF25">
    <property type="entry name" value="TM2 DOMAIN-CONTAINING PROTEIN DDB_G0277895-RELATED"/>
    <property type="match status" value="1"/>
</dbReference>
<comment type="subcellular location">
    <subcellularLocation>
        <location evidence="1">Membrane</location>
        <topology evidence="1">Multi-pass membrane protein</topology>
    </subcellularLocation>
</comment>
<feature type="region of interest" description="Disordered" evidence="6">
    <location>
        <begin position="1"/>
        <end position="20"/>
    </location>
</feature>
<dbReference type="InterPro" id="IPR036388">
    <property type="entry name" value="WH-like_DNA-bd_sf"/>
</dbReference>
<accession>A0A328HM69</accession>
<feature type="coiled-coil region" evidence="5">
    <location>
        <begin position="278"/>
        <end position="312"/>
    </location>
</feature>